<feature type="signal peptide" evidence="1">
    <location>
        <begin position="1"/>
        <end position="22"/>
    </location>
</feature>
<dbReference type="EMBL" id="CP067977">
    <property type="protein sequence ID" value="QQQ19429.1"/>
    <property type="molecule type" value="Genomic_DNA"/>
</dbReference>
<feature type="chain" id="PRO_5046286615" description="Lipocalin-like domain-containing protein" evidence="1">
    <location>
        <begin position="23"/>
        <end position="155"/>
    </location>
</feature>
<organism evidence="2 3">
    <name type="scientific">Brevundimonas vitisensis</name>
    <dbReference type="NCBI Taxonomy" id="2800818"/>
    <lineage>
        <taxon>Bacteria</taxon>
        <taxon>Pseudomonadati</taxon>
        <taxon>Pseudomonadota</taxon>
        <taxon>Alphaproteobacteria</taxon>
        <taxon>Caulobacterales</taxon>
        <taxon>Caulobacteraceae</taxon>
        <taxon>Brevundimonas</taxon>
    </lineage>
</organism>
<dbReference type="Proteomes" id="UP000595448">
    <property type="component" value="Chromosome"/>
</dbReference>
<accession>A0ABX7BPB8</accession>
<evidence type="ECO:0000313" key="3">
    <source>
        <dbReference type="Proteomes" id="UP000595448"/>
    </source>
</evidence>
<keyword evidence="3" id="KW-1185">Reference proteome</keyword>
<gene>
    <name evidence="2" type="ORF">JIP62_04830</name>
</gene>
<evidence type="ECO:0000256" key="1">
    <source>
        <dbReference type="SAM" id="SignalP"/>
    </source>
</evidence>
<name>A0ABX7BPB8_9CAUL</name>
<proteinExistence type="predicted"/>
<evidence type="ECO:0000313" key="2">
    <source>
        <dbReference type="EMBL" id="QQQ19429.1"/>
    </source>
</evidence>
<evidence type="ECO:0008006" key="4">
    <source>
        <dbReference type="Google" id="ProtNLM"/>
    </source>
</evidence>
<keyword evidence="1" id="KW-0732">Signal</keyword>
<dbReference type="RefSeq" id="WP_201103780.1">
    <property type="nucleotide sequence ID" value="NZ_CP067977.1"/>
</dbReference>
<protein>
    <recommendedName>
        <fullName evidence="4">Lipocalin-like domain-containing protein</fullName>
    </recommendedName>
</protein>
<reference evidence="2 3" key="1">
    <citation type="submission" date="2021-01" db="EMBL/GenBank/DDBJ databases">
        <title>Brevundimonas vitis sp. nov., an bacterium isolated from grape (Vitis vinifera).</title>
        <authorList>
            <person name="Jiang L."/>
            <person name="Lee J."/>
        </authorList>
    </citation>
    <scope>NUCLEOTIDE SEQUENCE [LARGE SCALE GENOMIC DNA]</scope>
    <source>
        <strain evidence="2 3">GRTSA-9</strain>
    </source>
</reference>
<sequence length="155" mass="16899">MRSVIATLAASAVVAGAGVASAQPCDAVNVVGTWSLVSVRADEPGVQAFYERAPYEWMRFKADGSVHYVASTRDRANRAEIEATLDRTDAQDGVDYVIQWLDTGVMLMLRDGQPFQLGQCRIAEADDGPVRAGDLIYTNVEGMPSLHRIQRRLAD</sequence>